<dbReference type="RefSeq" id="WP_190223741.1">
    <property type="nucleotide sequence ID" value="NZ_BNBS01000039.1"/>
</dbReference>
<dbReference type="InterPro" id="IPR014719">
    <property type="entry name" value="Ribosomal_bL12_C/ClpS-like"/>
</dbReference>
<dbReference type="InterPro" id="IPR013823">
    <property type="entry name" value="Ribosomal_bL12_C"/>
</dbReference>
<evidence type="ECO:0000259" key="2">
    <source>
        <dbReference type="Pfam" id="PF00542"/>
    </source>
</evidence>
<organism evidence="3 4">
    <name type="scientific">Streptomyces hydrogenans</name>
    <dbReference type="NCBI Taxonomy" id="1873719"/>
    <lineage>
        <taxon>Bacteria</taxon>
        <taxon>Bacillati</taxon>
        <taxon>Actinomycetota</taxon>
        <taxon>Actinomycetes</taxon>
        <taxon>Kitasatosporales</taxon>
        <taxon>Streptomycetaceae</taxon>
        <taxon>Streptomyces</taxon>
    </lineage>
</organism>
<dbReference type="EMBL" id="BNDW01000035">
    <property type="protein sequence ID" value="GHI23138.1"/>
    <property type="molecule type" value="Genomic_DNA"/>
</dbReference>
<feature type="region of interest" description="Disordered" evidence="1">
    <location>
        <begin position="77"/>
        <end position="98"/>
    </location>
</feature>
<reference evidence="3" key="1">
    <citation type="submission" date="2024-05" db="EMBL/GenBank/DDBJ databases">
        <title>Whole genome shotgun sequence of Streptomyces hydrogenans NBRC 13475.</title>
        <authorList>
            <person name="Komaki H."/>
            <person name="Tamura T."/>
        </authorList>
    </citation>
    <scope>NUCLEOTIDE SEQUENCE</scope>
    <source>
        <strain evidence="3">NBRC 13475</strain>
    </source>
</reference>
<dbReference type="Pfam" id="PF00542">
    <property type="entry name" value="Ribosomal_L12"/>
    <property type="match status" value="1"/>
</dbReference>
<evidence type="ECO:0000256" key="1">
    <source>
        <dbReference type="SAM" id="MobiDB-lite"/>
    </source>
</evidence>
<name>A0ABQ3PDN2_9ACTN</name>
<gene>
    <name evidence="3" type="ORF">Shyd_45090</name>
</gene>
<dbReference type="Gene3D" id="3.30.1390.10">
    <property type="match status" value="1"/>
</dbReference>
<evidence type="ECO:0000313" key="4">
    <source>
        <dbReference type="Proteomes" id="UP001052739"/>
    </source>
</evidence>
<proteinExistence type="predicted"/>
<accession>A0ABQ3PDN2</accession>
<dbReference type="SUPFAM" id="SSF54736">
    <property type="entry name" value="ClpS-like"/>
    <property type="match status" value="1"/>
</dbReference>
<comment type="caution">
    <text evidence="3">The sequence shown here is derived from an EMBL/GenBank/DDBJ whole genome shotgun (WGS) entry which is preliminary data.</text>
</comment>
<dbReference type="Proteomes" id="UP001052739">
    <property type="component" value="Unassembled WGS sequence"/>
</dbReference>
<feature type="domain" description="Large ribosomal subunit protein bL12 C-terminal" evidence="2">
    <location>
        <begin position="20"/>
        <end position="83"/>
    </location>
</feature>
<evidence type="ECO:0000313" key="3">
    <source>
        <dbReference type="EMBL" id="GHI23138.1"/>
    </source>
</evidence>
<sequence length="98" mass="10683">MDDGDETVCITLICDERANDVVLLDCGPREMDVVQAVRRLTGLSLWHSRVLTRQAPVTVMKSWPQDDADDAVTVLRSAGARAEAREESESGENAAPSL</sequence>
<keyword evidence="4" id="KW-1185">Reference proteome</keyword>
<protein>
    <recommendedName>
        <fullName evidence="2">Large ribosomal subunit protein bL12 C-terminal domain-containing protein</fullName>
    </recommendedName>
</protein>